<feature type="transmembrane region" description="Helical" evidence="6">
    <location>
        <begin position="338"/>
        <end position="356"/>
    </location>
</feature>
<dbReference type="PRINTS" id="PR01035">
    <property type="entry name" value="TCRTETA"/>
</dbReference>
<evidence type="ECO:0000256" key="5">
    <source>
        <dbReference type="ARBA" id="ARBA00023136"/>
    </source>
</evidence>
<dbReference type="InterPro" id="IPR036259">
    <property type="entry name" value="MFS_trans_sf"/>
</dbReference>
<evidence type="ECO:0000259" key="7">
    <source>
        <dbReference type="PROSITE" id="PS50850"/>
    </source>
</evidence>
<reference evidence="9" key="1">
    <citation type="submission" date="2016-10" db="EMBL/GenBank/DDBJ databases">
        <authorList>
            <person name="Varghese N."/>
            <person name="Submissions S."/>
        </authorList>
    </citation>
    <scope>NUCLEOTIDE SEQUENCE [LARGE SCALE GENOMIC DNA]</scope>
    <source>
        <strain evidence="9">SP</strain>
    </source>
</reference>
<evidence type="ECO:0000256" key="3">
    <source>
        <dbReference type="ARBA" id="ARBA00022692"/>
    </source>
</evidence>
<protein>
    <submittedName>
        <fullName evidence="8">Predicted arabinose efflux permease, MFS family</fullName>
    </submittedName>
</protein>
<dbReference type="PANTHER" id="PTHR23506">
    <property type="entry name" value="GH10249P"/>
    <property type="match status" value="1"/>
</dbReference>
<feature type="transmembrane region" description="Helical" evidence="6">
    <location>
        <begin position="165"/>
        <end position="186"/>
    </location>
</feature>
<keyword evidence="4 6" id="KW-1133">Transmembrane helix</keyword>
<keyword evidence="3 6" id="KW-0812">Transmembrane</keyword>
<evidence type="ECO:0000256" key="2">
    <source>
        <dbReference type="ARBA" id="ARBA00022448"/>
    </source>
</evidence>
<dbReference type="GO" id="GO:0022857">
    <property type="term" value="F:transmembrane transporter activity"/>
    <property type="evidence" value="ECO:0007669"/>
    <property type="project" value="InterPro"/>
</dbReference>
<proteinExistence type="predicted"/>
<dbReference type="InterPro" id="IPR050930">
    <property type="entry name" value="MFS_Vesicular_Transporter"/>
</dbReference>
<dbReference type="InterPro" id="IPR011701">
    <property type="entry name" value="MFS"/>
</dbReference>
<dbReference type="Proteomes" id="UP000198935">
    <property type="component" value="Unassembled WGS sequence"/>
</dbReference>
<feature type="transmembrane region" description="Helical" evidence="6">
    <location>
        <begin position="137"/>
        <end position="159"/>
    </location>
</feature>
<evidence type="ECO:0000256" key="4">
    <source>
        <dbReference type="ARBA" id="ARBA00022989"/>
    </source>
</evidence>
<feature type="transmembrane region" description="Helical" evidence="6">
    <location>
        <begin position="368"/>
        <end position="389"/>
    </location>
</feature>
<evidence type="ECO:0000313" key="9">
    <source>
        <dbReference type="Proteomes" id="UP000198935"/>
    </source>
</evidence>
<feature type="transmembrane region" description="Helical" evidence="6">
    <location>
        <begin position="103"/>
        <end position="125"/>
    </location>
</feature>
<dbReference type="PANTHER" id="PTHR23506:SF23">
    <property type="entry name" value="GH10249P"/>
    <property type="match status" value="1"/>
</dbReference>
<name>A0A1H3L223_9BACI</name>
<dbReference type="PROSITE" id="PS50850">
    <property type="entry name" value="MFS"/>
    <property type="match status" value="1"/>
</dbReference>
<feature type="transmembrane region" description="Helical" evidence="6">
    <location>
        <begin position="278"/>
        <end position="296"/>
    </location>
</feature>
<dbReference type="GO" id="GO:0005886">
    <property type="term" value="C:plasma membrane"/>
    <property type="evidence" value="ECO:0007669"/>
    <property type="project" value="UniProtKB-SubCell"/>
</dbReference>
<dbReference type="SUPFAM" id="SSF103473">
    <property type="entry name" value="MFS general substrate transporter"/>
    <property type="match status" value="1"/>
</dbReference>
<gene>
    <name evidence="8" type="ORF">SAMN05421736_102333</name>
</gene>
<dbReference type="CDD" id="cd17490">
    <property type="entry name" value="MFS_YxlH_like"/>
    <property type="match status" value="1"/>
</dbReference>
<dbReference type="InterPro" id="IPR020846">
    <property type="entry name" value="MFS_dom"/>
</dbReference>
<feature type="transmembrane region" description="Helical" evidence="6">
    <location>
        <begin position="211"/>
        <end position="233"/>
    </location>
</feature>
<keyword evidence="9" id="KW-1185">Reference proteome</keyword>
<keyword evidence="5 6" id="KW-0472">Membrane</keyword>
<dbReference type="EMBL" id="FNPI01000002">
    <property type="protein sequence ID" value="SDY58451.1"/>
    <property type="molecule type" value="Genomic_DNA"/>
</dbReference>
<keyword evidence="2" id="KW-0813">Transport</keyword>
<dbReference type="Gene3D" id="1.20.1250.20">
    <property type="entry name" value="MFS general substrate transporter like domains"/>
    <property type="match status" value="2"/>
</dbReference>
<dbReference type="Pfam" id="PF07690">
    <property type="entry name" value="MFS_1"/>
    <property type="match status" value="1"/>
</dbReference>
<comment type="subcellular location">
    <subcellularLocation>
        <location evidence="1">Cell membrane</location>
        <topology evidence="1">Multi-pass membrane protein</topology>
    </subcellularLocation>
</comment>
<evidence type="ECO:0000256" key="1">
    <source>
        <dbReference type="ARBA" id="ARBA00004651"/>
    </source>
</evidence>
<organism evidence="8 9">
    <name type="scientific">Evansella caseinilytica</name>
    <dbReference type="NCBI Taxonomy" id="1503961"/>
    <lineage>
        <taxon>Bacteria</taxon>
        <taxon>Bacillati</taxon>
        <taxon>Bacillota</taxon>
        <taxon>Bacilli</taxon>
        <taxon>Bacillales</taxon>
        <taxon>Bacillaceae</taxon>
        <taxon>Evansella</taxon>
    </lineage>
</organism>
<dbReference type="STRING" id="1503961.SAMN05421736_102333"/>
<accession>A0A1H3L223</accession>
<dbReference type="InterPro" id="IPR001958">
    <property type="entry name" value="Tet-R_TetA/multi-R_MdtG-like"/>
</dbReference>
<evidence type="ECO:0000256" key="6">
    <source>
        <dbReference type="SAM" id="Phobius"/>
    </source>
</evidence>
<feature type="transmembrane region" description="Helical" evidence="6">
    <location>
        <begin position="38"/>
        <end position="59"/>
    </location>
</feature>
<feature type="transmembrane region" description="Helical" evidence="6">
    <location>
        <begin position="12"/>
        <end position="32"/>
    </location>
</feature>
<feature type="transmembrane region" description="Helical" evidence="6">
    <location>
        <begin position="302"/>
        <end position="326"/>
    </location>
</feature>
<feature type="domain" description="Major facilitator superfamily (MFS) profile" evidence="7">
    <location>
        <begin position="13"/>
        <end position="391"/>
    </location>
</feature>
<sequence length="403" mass="44471">MNSNNNRKVTTFDHFIFMLVTFLYWFSLYIYVPILSPYMEWLGASYTFIGIVLGSYGFMQVAIRFPLGVYSDKLQRRRPFIWLGMIISAISCFGYLITDLLGWALVFRALSGISAATWVAFTVLYASYFTKNEATKAMGVISFITVGGQLAGMVFSGIVTDIFGWLTPFFLGGIAAVIGFVLSFQIKETAGDGGGMPMKVKDLTAVVKEPSLLKVSFLSILAHSILFITMFGFTPNYAMNLGATATELSYLVMAFMVPHAIGAIVVSRRFSQRFGRWNTLLAGFFLSGACSLIIPFTPLFEWLLITQLFNGFGLGMILPMLLGMAIQTVSDEKRATAMGFYQAVYAIGMFAGPFLAGWLSSAGGLETGFYLAGIVGVISVFLIVIWMRTEQRAAEKGRRKELE</sequence>
<feature type="transmembrane region" description="Helical" evidence="6">
    <location>
        <begin position="248"/>
        <end position="266"/>
    </location>
</feature>
<evidence type="ECO:0000313" key="8">
    <source>
        <dbReference type="EMBL" id="SDY58451.1"/>
    </source>
</evidence>
<feature type="transmembrane region" description="Helical" evidence="6">
    <location>
        <begin position="80"/>
        <end position="97"/>
    </location>
</feature>
<dbReference type="AlphaFoldDB" id="A0A1H3L223"/>